<dbReference type="Gene3D" id="2.130.10.10">
    <property type="entry name" value="YVTN repeat-like/Quinoprotein amine dehydrogenase"/>
    <property type="match status" value="1"/>
</dbReference>
<reference evidence="1 2" key="1">
    <citation type="submission" date="2019-01" db="EMBL/GenBank/DDBJ databases">
        <title>Flavobacterium sp. nov.,isolated from freshwater.</title>
        <authorList>
            <person name="Zhang R."/>
            <person name="Du Z.-J."/>
        </authorList>
    </citation>
    <scope>NUCLEOTIDE SEQUENCE [LARGE SCALE GENOMIC DNA]</scope>
    <source>
        <strain evidence="1 2">1E403</strain>
    </source>
</reference>
<dbReference type="RefSeq" id="WP_128389681.1">
    <property type="nucleotide sequence ID" value="NZ_SBII01000005.1"/>
</dbReference>
<dbReference type="AlphaFoldDB" id="A0A3S3QL65"/>
<keyword evidence="2" id="KW-1185">Reference proteome</keyword>
<dbReference type="InterPro" id="IPR015943">
    <property type="entry name" value="WD40/YVTN_repeat-like_dom_sf"/>
</dbReference>
<dbReference type="Proteomes" id="UP000287527">
    <property type="component" value="Unassembled WGS sequence"/>
</dbReference>
<gene>
    <name evidence="1" type="ORF">EPI11_09250</name>
</gene>
<dbReference type="OrthoDB" id="9813892at2"/>
<evidence type="ECO:0000313" key="1">
    <source>
        <dbReference type="EMBL" id="RWX00452.1"/>
    </source>
</evidence>
<dbReference type="CDD" id="cd15482">
    <property type="entry name" value="Sialidase_non-viral"/>
    <property type="match status" value="1"/>
</dbReference>
<protein>
    <submittedName>
        <fullName evidence="1">Oxidoreductase</fullName>
    </submittedName>
</protein>
<evidence type="ECO:0000313" key="2">
    <source>
        <dbReference type="Proteomes" id="UP000287527"/>
    </source>
</evidence>
<dbReference type="PROSITE" id="PS51257">
    <property type="entry name" value="PROKAR_LIPOPROTEIN"/>
    <property type="match status" value="1"/>
</dbReference>
<sequence length="352" mass="38608">MKKSLLLILFTIIFSCKDKSNNEVADYKPSFTSTTADTLLSEEISIRALTIDGEKVWYAGSRGKYGWISLNGGKNFSGVAVQDTLIPEFRAIAQTKTDVFILNVGTPALLYKISKDGKRSKLVYTENGEKVFYDSMQFSNDKDGIAMGDPTEGCLSVIVTNDGGDTWTKVHCDKLPKIAPGEAAFAASNTNIITKGDKIWMVSGGKKSRVFYSSDKGKNWEVYKTPIVQGSEMTGIFSADFYNDTIGFAVGGDYEKLEKNSGNKMITTNGGKNWELIGEGTGFGYASCVQFVPGSNGNEIVTIGPSGLYYSYNKGKDWEKLLDNKTLHTIRFIDAKTAIAAGQNKIIRLRFK</sequence>
<organism evidence="1 2">
    <name type="scientific">Flavobacterium cerinum</name>
    <dbReference type="NCBI Taxonomy" id="2502784"/>
    <lineage>
        <taxon>Bacteria</taxon>
        <taxon>Pseudomonadati</taxon>
        <taxon>Bacteroidota</taxon>
        <taxon>Flavobacteriia</taxon>
        <taxon>Flavobacteriales</taxon>
        <taxon>Flavobacteriaceae</taxon>
        <taxon>Flavobacterium</taxon>
    </lineage>
</organism>
<name>A0A3S3QL65_9FLAO</name>
<dbReference type="PANTHER" id="PTHR47199">
    <property type="entry name" value="PHOTOSYSTEM II STABILITY/ASSEMBLY FACTOR HCF136, CHLOROPLASTIC"/>
    <property type="match status" value="1"/>
</dbReference>
<dbReference type="EMBL" id="SBII01000005">
    <property type="protein sequence ID" value="RWX00452.1"/>
    <property type="molecule type" value="Genomic_DNA"/>
</dbReference>
<dbReference type="SUPFAM" id="SSF50939">
    <property type="entry name" value="Sialidases"/>
    <property type="match status" value="1"/>
</dbReference>
<dbReference type="PANTHER" id="PTHR47199:SF2">
    <property type="entry name" value="PHOTOSYSTEM II STABILITY_ASSEMBLY FACTOR HCF136, CHLOROPLASTIC"/>
    <property type="match status" value="1"/>
</dbReference>
<dbReference type="InterPro" id="IPR036278">
    <property type="entry name" value="Sialidase_sf"/>
</dbReference>
<proteinExistence type="predicted"/>
<comment type="caution">
    <text evidence="1">The sequence shown here is derived from an EMBL/GenBank/DDBJ whole genome shotgun (WGS) entry which is preliminary data.</text>
</comment>
<accession>A0A3S3QL65</accession>